<evidence type="ECO:0000256" key="2">
    <source>
        <dbReference type="SAM" id="SignalP"/>
    </source>
</evidence>
<evidence type="ECO:0000256" key="1">
    <source>
        <dbReference type="SAM" id="Coils"/>
    </source>
</evidence>
<dbReference type="EMBL" id="CP046056">
    <property type="protein sequence ID" value="QQD24225.1"/>
    <property type="molecule type" value="Genomic_DNA"/>
</dbReference>
<dbReference type="Proteomes" id="UP000596074">
    <property type="component" value="Chromosome"/>
</dbReference>
<dbReference type="RefSeq" id="WP_228344264.1">
    <property type="nucleotide sequence ID" value="NZ_CP046056.1"/>
</dbReference>
<proteinExistence type="predicted"/>
<evidence type="ECO:0000313" key="4">
    <source>
        <dbReference type="Proteomes" id="UP000596074"/>
    </source>
</evidence>
<feature type="coiled-coil region" evidence="1">
    <location>
        <begin position="555"/>
        <end position="608"/>
    </location>
</feature>
<reference evidence="3 4" key="1">
    <citation type="submission" date="2019-11" db="EMBL/GenBank/DDBJ databases">
        <title>Venatorbacter sp. nov. a predator of Campylobacter and other Gram-negative bacteria.</title>
        <authorList>
            <person name="Saeedi A."/>
            <person name="Cummings N.J."/>
            <person name="Connerton I.F."/>
            <person name="Connerton P.L."/>
        </authorList>
    </citation>
    <scope>NUCLEOTIDE SEQUENCE [LARGE SCALE GENOMIC DNA]</scope>
    <source>
        <strain evidence="3">XL5</strain>
    </source>
</reference>
<evidence type="ECO:0000313" key="3">
    <source>
        <dbReference type="EMBL" id="QQD24225.1"/>
    </source>
</evidence>
<organism evidence="3 4">
    <name type="scientific">Venatoribacter cucullus</name>
    <dbReference type="NCBI Taxonomy" id="2661630"/>
    <lineage>
        <taxon>Bacteria</taxon>
        <taxon>Pseudomonadati</taxon>
        <taxon>Pseudomonadota</taxon>
        <taxon>Gammaproteobacteria</taxon>
        <taxon>Oceanospirillales</taxon>
        <taxon>Oceanospirillaceae</taxon>
        <taxon>Venatoribacter</taxon>
    </lineage>
</organism>
<gene>
    <name evidence="3" type="ORF">GJQ55_06925</name>
</gene>
<keyword evidence="2" id="KW-0732">Signal</keyword>
<feature type="signal peptide" evidence="2">
    <location>
        <begin position="1"/>
        <end position="20"/>
    </location>
</feature>
<dbReference type="KEGG" id="vcw:GJQ55_06925"/>
<protein>
    <submittedName>
        <fullName evidence="3">Uncharacterized protein</fullName>
    </submittedName>
</protein>
<feature type="chain" id="PRO_5040867765" evidence="2">
    <location>
        <begin position="21"/>
        <end position="633"/>
    </location>
</feature>
<accession>A0A9X7YN31</accession>
<dbReference type="AlphaFoldDB" id="A0A9X7YN31"/>
<dbReference type="InterPro" id="IPR011990">
    <property type="entry name" value="TPR-like_helical_dom_sf"/>
</dbReference>
<sequence length="633" mass="73050">MMRSLWLLVILLSGAAVAQADDAWPLLPEAARQWQIQPQTPQQRLLWGSFTYHYLNQDYAAALNVLPPLRAQLSAEQQGHADLLETSLLLGMGLNEAAERLYMSWQQQGLSAPAQSWFYLARSWFAAGFYPQASEAVTQALMSRPALAEPYRQEALFMEVSSQLEAGLQISAQRTLALMQGNDLWAGLARHNLLLSYILNEAPLAEVRQLLTSSLPLLPASAEGQALKDKMLLLGGIHALESGRYPEAETWLRAVSLKSVYSAPALLQFGWARLEQQQYQQALQPWRILQQRFQPWHPAVIESVLGVPYTLEQMQANTQALKGYEWVDQHLQGMLDELQHWQQPARLQQWLQGQLTAAPELTPLDHHLSGLLATPGFRHQLQQWREVQTLQQDIRQHQQRLRWWQDALQYRRAAFVRANGAKRLQQAEQQLQQAEQQMERLQQRLDAEEQQLFAYASGHEAAQVQALERVVAHIRGLQRINTPTRDLRPYQQRWRRSRGVLLWNLYEQQPQRRYQVRQHWWQLQQQATRLQEQLQNSRLALQWSKNRGQGLDPRIATLQQHYAGAQQRLQQLQQQQQARLTTQLQGHLQQLQAQLQDYQAQARLAIARLYDNALQKHITATAERPLTSPEAQP</sequence>
<dbReference type="Gene3D" id="1.25.40.10">
    <property type="entry name" value="Tetratricopeptide repeat domain"/>
    <property type="match status" value="1"/>
</dbReference>
<keyword evidence="4" id="KW-1185">Reference proteome</keyword>
<feature type="coiled-coil region" evidence="1">
    <location>
        <begin position="387"/>
        <end position="451"/>
    </location>
</feature>
<keyword evidence="1" id="KW-0175">Coiled coil</keyword>
<dbReference type="SUPFAM" id="SSF48452">
    <property type="entry name" value="TPR-like"/>
    <property type="match status" value="1"/>
</dbReference>
<name>A0A9X7YN31_9GAMM</name>